<dbReference type="InterPro" id="IPR036388">
    <property type="entry name" value="WH-like_DNA-bd_sf"/>
</dbReference>
<accession>A0ABQ5URG6</accession>
<dbReference type="CDD" id="cd16278">
    <property type="entry name" value="metallo-hydrolase-like_MBL-fold"/>
    <property type="match status" value="1"/>
</dbReference>
<dbReference type="Gene3D" id="3.60.15.10">
    <property type="entry name" value="Ribonuclease Z/Hydroxyacylglutathione hydrolase-like"/>
    <property type="match status" value="1"/>
</dbReference>
<dbReference type="PANTHER" id="PTHR23131:SF0">
    <property type="entry name" value="ENDORIBONUCLEASE LACTB2"/>
    <property type="match status" value="1"/>
</dbReference>
<evidence type="ECO:0000259" key="1">
    <source>
        <dbReference type="SMART" id="SM00849"/>
    </source>
</evidence>
<dbReference type="Proteomes" id="UP001161405">
    <property type="component" value="Unassembled WGS sequence"/>
</dbReference>
<dbReference type="PANTHER" id="PTHR23131">
    <property type="entry name" value="ENDORIBONUCLEASE LACTB2"/>
    <property type="match status" value="1"/>
</dbReference>
<dbReference type="InterPro" id="IPR036866">
    <property type="entry name" value="RibonucZ/Hydroxyglut_hydro"/>
</dbReference>
<dbReference type="InterPro" id="IPR050662">
    <property type="entry name" value="Sec-metab_biosynth-thioest"/>
</dbReference>
<evidence type="ECO:0000313" key="3">
    <source>
        <dbReference type="Proteomes" id="UP001161405"/>
    </source>
</evidence>
<dbReference type="EMBL" id="BSNI01000002">
    <property type="protein sequence ID" value="GLQ17865.1"/>
    <property type="molecule type" value="Genomic_DNA"/>
</dbReference>
<comment type="caution">
    <text evidence="2">The sequence shown here is derived from an EMBL/GenBank/DDBJ whole genome shotgun (WGS) entry which is preliminary data.</text>
</comment>
<keyword evidence="2" id="KW-0378">Hydrolase</keyword>
<reference evidence="2" key="1">
    <citation type="journal article" date="2014" name="Int. J. Syst. Evol. Microbiol.">
        <title>Complete genome of a new Firmicutes species belonging to the dominant human colonic microbiota ('Ruminococcus bicirculans') reveals two chromosomes and a selective capacity to utilize plant glucans.</title>
        <authorList>
            <consortium name="NISC Comparative Sequencing Program"/>
            <person name="Wegmann U."/>
            <person name="Louis P."/>
            <person name="Goesmann A."/>
            <person name="Henrissat B."/>
            <person name="Duncan S.H."/>
            <person name="Flint H.J."/>
        </authorList>
    </citation>
    <scope>NUCLEOTIDE SEQUENCE</scope>
    <source>
        <strain evidence="2">NBRC 107169</strain>
    </source>
</reference>
<dbReference type="RefSeq" id="WP_284364322.1">
    <property type="nucleotide sequence ID" value="NZ_BSNI01000002.1"/>
</dbReference>
<dbReference type="GO" id="GO:0016787">
    <property type="term" value="F:hydrolase activity"/>
    <property type="evidence" value="ECO:0007669"/>
    <property type="project" value="UniProtKB-KW"/>
</dbReference>
<dbReference type="InterPro" id="IPR001279">
    <property type="entry name" value="Metallo-B-lactamas"/>
</dbReference>
<dbReference type="SMART" id="SM00849">
    <property type="entry name" value="Lactamase_B"/>
    <property type="match status" value="1"/>
</dbReference>
<dbReference type="Gene3D" id="1.10.10.10">
    <property type="entry name" value="Winged helix-like DNA-binding domain superfamily/Winged helix DNA-binding domain"/>
    <property type="match status" value="1"/>
</dbReference>
<gene>
    <name evidence="2" type="ORF">GCM10007879_21140</name>
</gene>
<name>A0ABQ5URG6_9HYPH</name>
<proteinExistence type="predicted"/>
<dbReference type="SUPFAM" id="SSF56281">
    <property type="entry name" value="Metallo-hydrolase/oxidoreductase"/>
    <property type="match status" value="1"/>
</dbReference>
<protein>
    <submittedName>
        <fullName evidence="2">Hydrolase</fullName>
    </submittedName>
</protein>
<feature type="domain" description="Metallo-beta-lactamase" evidence="1">
    <location>
        <begin position="42"/>
        <end position="218"/>
    </location>
</feature>
<dbReference type="Pfam" id="PF00753">
    <property type="entry name" value="Lactamase_B"/>
    <property type="match status" value="1"/>
</dbReference>
<evidence type="ECO:0000313" key="2">
    <source>
        <dbReference type="EMBL" id="GLQ17865.1"/>
    </source>
</evidence>
<reference evidence="2" key="2">
    <citation type="submission" date="2023-01" db="EMBL/GenBank/DDBJ databases">
        <title>Draft genome sequence of Maritalea porphyrae strain NBRC 107169.</title>
        <authorList>
            <person name="Sun Q."/>
            <person name="Mori K."/>
        </authorList>
    </citation>
    <scope>NUCLEOTIDE SEQUENCE</scope>
    <source>
        <strain evidence="2">NBRC 107169</strain>
    </source>
</reference>
<organism evidence="2 3">
    <name type="scientific">Maritalea porphyrae</name>
    <dbReference type="NCBI Taxonomy" id="880732"/>
    <lineage>
        <taxon>Bacteria</taxon>
        <taxon>Pseudomonadati</taxon>
        <taxon>Pseudomonadota</taxon>
        <taxon>Alphaproteobacteria</taxon>
        <taxon>Hyphomicrobiales</taxon>
        <taxon>Devosiaceae</taxon>
        <taxon>Maritalea</taxon>
    </lineage>
</organism>
<keyword evidence="3" id="KW-1185">Reference proteome</keyword>
<sequence>MQTRTAPNYNLDFDPAVGEPEILAPGISRIVAPNSGPYTFRGTNSYIVGFDDVVIIDPGPDDDDHFASILSATAGKKCKGVLLTHTHRDHSALAPKLAKALSIPLMFEGPHRPSRTLQRFERDPLRKSGHYGLKPEYMVRDGSKIDLGEIGLIIHTTPGHCANHIAIAIEGRNELFTGDHIMGWSSSLISDPDGSLEHYLASLEKVIHLRSTCYLPAHGDTIKDGPEFATTLLAHRQERNVQILDALAKGPMWTLSLLNKIYPDIPVNVKPAALLTLNAHLHYLEANDEIESQSMFWAKRYKLKA</sequence>